<organism evidence="1 2">
    <name type="scientific">Temnothorax longispinosus</name>
    <dbReference type="NCBI Taxonomy" id="300112"/>
    <lineage>
        <taxon>Eukaryota</taxon>
        <taxon>Metazoa</taxon>
        <taxon>Ecdysozoa</taxon>
        <taxon>Arthropoda</taxon>
        <taxon>Hexapoda</taxon>
        <taxon>Insecta</taxon>
        <taxon>Pterygota</taxon>
        <taxon>Neoptera</taxon>
        <taxon>Endopterygota</taxon>
        <taxon>Hymenoptera</taxon>
        <taxon>Apocrita</taxon>
        <taxon>Aculeata</taxon>
        <taxon>Formicoidea</taxon>
        <taxon>Formicidae</taxon>
        <taxon>Myrmicinae</taxon>
        <taxon>Temnothorax</taxon>
    </lineage>
</organism>
<proteinExistence type="predicted"/>
<sequence>MPFRSKQRHLSYSLRGTDSFNKVQRGLCIPGALCITRAPGVRRCPSITRTFIIQVGSARNPPCTTTTVNCGPPPEIIRRKLRRIISE</sequence>
<dbReference type="EMBL" id="QBLH01003337">
    <property type="protein sequence ID" value="TGZ38870.1"/>
    <property type="molecule type" value="Genomic_DNA"/>
</dbReference>
<evidence type="ECO:0000313" key="1">
    <source>
        <dbReference type="EMBL" id="TGZ38870.1"/>
    </source>
</evidence>
<evidence type="ECO:0000313" key="2">
    <source>
        <dbReference type="Proteomes" id="UP000310200"/>
    </source>
</evidence>
<accession>A0A4S2JSE4</accession>
<name>A0A4S2JSE4_9HYME</name>
<reference evidence="1 2" key="1">
    <citation type="journal article" date="2019" name="Philos. Trans. R. Soc. Lond., B, Biol. Sci.">
        <title>Ant behaviour and brain gene expression of defending hosts depend on the ecological success of the intruding social parasite.</title>
        <authorList>
            <person name="Kaur R."/>
            <person name="Stoldt M."/>
            <person name="Jongepier E."/>
            <person name="Feldmeyer B."/>
            <person name="Menzel F."/>
            <person name="Bornberg-Bauer E."/>
            <person name="Foitzik S."/>
        </authorList>
    </citation>
    <scope>NUCLEOTIDE SEQUENCE [LARGE SCALE GENOMIC DNA]</scope>
    <source>
        <tissue evidence="1">Whole body</tissue>
    </source>
</reference>
<gene>
    <name evidence="1" type="ORF">DBV15_09787</name>
</gene>
<keyword evidence="2" id="KW-1185">Reference proteome</keyword>
<dbReference type="AlphaFoldDB" id="A0A4S2JSE4"/>
<comment type="caution">
    <text evidence="1">The sequence shown here is derived from an EMBL/GenBank/DDBJ whole genome shotgun (WGS) entry which is preliminary data.</text>
</comment>
<protein>
    <submittedName>
        <fullName evidence="1">Uncharacterized protein</fullName>
    </submittedName>
</protein>
<dbReference type="Proteomes" id="UP000310200">
    <property type="component" value="Unassembled WGS sequence"/>
</dbReference>